<dbReference type="AlphaFoldDB" id="A0AAW1QLD3"/>
<keyword evidence="3" id="KW-1185">Reference proteome</keyword>
<protein>
    <submittedName>
        <fullName evidence="2">Uncharacterized protein</fullName>
    </submittedName>
</protein>
<gene>
    <name evidence="2" type="ORF">WJX81_002781</name>
</gene>
<evidence type="ECO:0000313" key="2">
    <source>
        <dbReference type="EMBL" id="KAK9822198.1"/>
    </source>
</evidence>
<comment type="caution">
    <text evidence="2">The sequence shown here is derived from an EMBL/GenBank/DDBJ whole genome shotgun (WGS) entry which is preliminary data.</text>
</comment>
<evidence type="ECO:0000256" key="1">
    <source>
        <dbReference type="SAM" id="MobiDB-lite"/>
    </source>
</evidence>
<name>A0AAW1QLD3_9CHLO</name>
<sequence length="130" mass="13308">MQPGPSSASLLNLPDAVQATVQAAGNKVPSVSDLAQGDAPLVPGREFPPPKSLDEQLGAAKDSGKLELPDPLKTMEAPGGGGAVGEQLDKTRAAIQENLPGPKDLTPGALRDRVVGEALTPQSPSVQMQR</sequence>
<dbReference type="EMBL" id="JALJOU010000090">
    <property type="protein sequence ID" value="KAK9822198.1"/>
    <property type="molecule type" value="Genomic_DNA"/>
</dbReference>
<feature type="region of interest" description="Disordered" evidence="1">
    <location>
        <begin position="24"/>
        <end position="90"/>
    </location>
</feature>
<accession>A0AAW1QLD3</accession>
<reference evidence="2 3" key="1">
    <citation type="journal article" date="2024" name="Nat. Commun.">
        <title>Phylogenomics reveals the evolutionary origins of lichenization in chlorophyte algae.</title>
        <authorList>
            <person name="Puginier C."/>
            <person name="Libourel C."/>
            <person name="Otte J."/>
            <person name="Skaloud P."/>
            <person name="Haon M."/>
            <person name="Grisel S."/>
            <person name="Petersen M."/>
            <person name="Berrin J.G."/>
            <person name="Delaux P.M."/>
            <person name="Dal Grande F."/>
            <person name="Keller J."/>
        </authorList>
    </citation>
    <scope>NUCLEOTIDE SEQUENCE [LARGE SCALE GENOMIC DNA]</scope>
    <source>
        <strain evidence="2 3">SAG 245.80</strain>
    </source>
</reference>
<dbReference type="Proteomes" id="UP001445335">
    <property type="component" value="Unassembled WGS sequence"/>
</dbReference>
<evidence type="ECO:0000313" key="3">
    <source>
        <dbReference type="Proteomes" id="UP001445335"/>
    </source>
</evidence>
<proteinExistence type="predicted"/>
<organism evidence="2 3">
    <name type="scientific">Elliptochloris bilobata</name>
    <dbReference type="NCBI Taxonomy" id="381761"/>
    <lineage>
        <taxon>Eukaryota</taxon>
        <taxon>Viridiplantae</taxon>
        <taxon>Chlorophyta</taxon>
        <taxon>core chlorophytes</taxon>
        <taxon>Trebouxiophyceae</taxon>
        <taxon>Trebouxiophyceae incertae sedis</taxon>
        <taxon>Elliptochloris clade</taxon>
        <taxon>Elliptochloris</taxon>
    </lineage>
</organism>